<protein>
    <submittedName>
        <fullName evidence="2">Uncharacterized protein</fullName>
    </submittedName>
</protein>
<evidence type="ECO:0000313" key="3">
    <source>
        <dbReference type="Proteomes" id="UP000813427"/>
    </source>
</evidence>
<name>A0A8K0W6Q2_9HYPO</name>
<reference evidence="2" key="1">
    <citation type="journal article" date="2021" name="Nat. Commun.">
        <title>Genetic determinants of endophytism in the Arabidopsis root mycobiome.</title>
        <authorList>
            <person name="Mesny F."/>
            <person name="Miyauchi S."/>
            <person name="Thiergart T."/>
            <person name="Pickel B."/>
            <person name="Atanasova L."/>
            <person name="Karlsson M."/>
            <person name="Huettel B."/>
            <person name="Barry K.W."/>
            <person name="Haridas S."/>
            <person name="Chen C."/>
            <person name="Bauer D."/>
            <person name="Andreopoulos W."/>
            <person name="Pangilinan J."/>
            <person name="LaButti K."/>
            <person name="Riley R."/>
            <person name="Lipzen A."/>
            <person name="Clum A."/>
            <person name="Drula E."/>
            <person name="Henrissat B."/>
            <person name="Kohler A."/>
            <person name="Grigoriev I.V."/>
            <person name="Martin F.M."/>
            <person name="Hacquard S."/>
        </authorList>
    </citation>
    <scope>NUCLEOTIDE SEQUENCE</scope>
    <source>
        <strain evidence="2">MPI-SDFR-AT-0068</strain>
    </source>
</reference>
<dbReference type="EMBL" id="JAGPXF010000007">
    <property type="protein sequence ID" value="KAH7235898.1"/>
    <property type="molecule type" value="Genomic_DNA"/>
</dbReference>
<accession>A0A8K0W6Q2</accession>
<dbReference type="OrthoDB" id="4826573at2759"/>
<proteinExistence type="predicted"/>
<sequence length="329" mass="36329">MSIPPAALVFESGINTMSSNPMEPNSLDTLVRRQLEAASRELASRAKFTTVDSSPEQRQNIINDVGEYLAQTAQMWLSLTDRLVQGPHVTLAAEEAHEQSYNKTHMADLQPIATMDMNISKLGKIRDLAERFSADVQEVWRRTPEPGVVVSAPTYQTASSFHTIKSEPASWPQPSFAGSDVDAGTRGGQRTLLASQSTDDMPSPGGNGSASDDSGEDEDEQFSKIDMDALKQRGKGSYYCPLGHRCDKGGVDKEGKLVLFDRNSSFAYACHLDLVALANLGHRQHCNKHRKPWRCDVPGCPNPPKKRKFARRDGLERHKLTVKHRVITS</sequence>
<dbReference type="AlphaFoldDB" id="A0A8K0W6Q2"/>
<comment type="caution">
    <text evidence="2">The sequence shown here is derived from an EMBL/GenBank/DDBJ whole genome shotgun (WGS) entry which is preliminary data.</text>
</comment>
<keyword evidence="3" id="KW-1185">Reference proteome</keyword>
<gene>
    <name evidence="2" type="ORF">BKA59DRAFT_485700</name>
</gene>
<organism evidence="2 3">
    <name type="scientific">Fusarium tricinctum</name>
    <dbReference type="NCBI Taxonomy" id="61284"/>
    <lineage>
        <taxon>Eukaryota</taxon>
        <taxon>Fungi</taxon>
        <taxon>Dikarya</taxon>
        <taxon>Ascomycota</taxon>
        <taxon>Pezizomycotina</taxon>
        <taxon>Sordariomycetes</taxon>
        <taxon>Hypocreomycetidae</taxon>
        <taxon>Hypocreales</taxon>
        <taxon>Nectriaceae</taxon>
        <taxon>Fusarium</taxon>
        <taxon>Fusarium tricinctum species complex</taxon>
    </lineage>
</organism>
<feature type="region of interest" description="Disordered" evidence="1">
    <location>
        <begin position="165"/>
        <end position="220"/>
    </location>
</feature>
<dbReference type="Proteomes" id="UP000813427">
    <property type="component" value="Unassembled WGS sequence"/>
</dbReference>
<evidence type="ECO:0000313" key="2">
    <source>
        <dbReference type="EMBL" id="KAH7235898.1"/>
    </source>
</evidence>
<evidence type="ECO:0000256" key="1">
    <source>
        <dbReference type="SAM" id="MobiDB-lite"/>
    </source>
</evidence>